<reference evidence="1" key="1">
    <citation type="submission" date="2022-10" db="EMBL/GenBank/DDBJ databases">
        <title>The WGS of Solirubrobacter ginsenosidimutans DSM 21036.</title>
        <authorList>
            <person name="Jiang Z."/>
        </authorList>
    </citation>
    <scope>NUCLEOTIDE SEQUENCE</scope>
    <source>
        <strain evidence="1">DSM 21036</strain>
    </source>
</reference>
<keyword evidence="2" id="KW-1185">Reference proteome</keyword>
<organism evidence="1 2">
    <name type="scientific">Solirubrobacter ginsenosidimutans</name>
    <dbReference type="NCBI Taxonomy" id="490573"/>
    <lineage>
        <taxon>Bacteria</taxon>
        <taxon>Bacillati</taxon>
        <taxon>Actinomycetota</taxon>
        <taxon>Thermoleophilia</taxon>
        <taxon>Solirubrobacterales</taxon>
        <taxon>Solirubrobacteraceae</taxon>
        <taxon>Solirubrobacter</taxon>
    </lineage>
</organism>
<dbReference type="Proteomes" id="UP001149140">
    <property type="component" value="Unassembled WGS sequence"/>
</dbReference>
<evidence type="ECO:0000313" key="1">
    <source>
        <dbReference type="EMBL" id="MDA0162741.1"/>
    </source>
</evidence>
<comment type="caution">
    <text evidence="1">The sequence shown here is derived from an EMBL/GenBank/DDBJ whole genome shotgun (WGS) entry which is preliminary data.</text>
</comment>
<protein>
    <submittedName>
        <fullName evidence="1">Uncharacterized protein</fullName>
    </submittedName>
</protein>
<evidence type="ECO:0000313" key="2">
    <source>
        <dbReference type="Proteomes" id="UP001149140"/>
    </source>
</evidence>
<dbReference type="AlphaFoldDB" id="A0A9X3MTI1"/>
<dbReference type="EMBL" id="JAPDOD010000020">
    <property type="protein sequence ID" value="MDA0162741.1"/>
    <property type="molecule type" value="Genomic_DNA"/>
</dbReference>
<proteinExistence type="predicted"/>
<gene>
    <name evidence="1" type="ORF">OM076_20885</name>
</gene>
<accession>A0A9X3MTI1</accession>
<name>A0A9X3MTI1_9ACTN</name>
<sequence length="45" mass="4830">MTDNDLVKRLAWSGLLAGTGALASIVTTRIAAVVFRRIFGEDPPE</sequence>
<dbReference type="RefSeq" id="WP_270041978.1">
    <property type="nucleotide sequence ID" value="NZ_JAPDOD010000020.1"/>
</dbReference>